<dbReference type="Pfam" id="PF03551">
    <property type="entry name" value="PadR"/>
    <property type="match status" value="1"/>
</dbReference>
<dbReference type="RefSeq" id="WP_175595586.1">
    <property type="nucleotide sequence ID" value="NZ_JABWGN010000027.1"/>
</dbReference>
<dbReference type="Gene3D" id="1.10.10.10">
    <property type="entry name" value="Winged helix-like DNA-binding domain superfamily/Winged helix DNA-binding domain"/>
    <property type="match status" value="1"/>
</dbReference>
<protein>
    <submittedName>
        <fullName evidence="2">PadR family transcriptional regulator</fullName>
    </submittedName>
</protein>
<evidence type="ECO:0000259" key="1">
    <source>
        <dbReference type="Pfam" id="PF03551"/>
    </source>
</evidence>
<dbReference type="EMBL" id="JABWGN010000027">
    <property type="protein sequence ID" value="NUW38144.1"/>
    <property type="molecule type" value="Genomic_DNA"/>
</dbReference>
<proteinExistence type="predicted"/>
<evidence type="ECO:0000313" key="3">
    <source>
        <dbReference type="Proteomes" id="UP000586042"/>
    </source>
</evidence>
<dbReference type="InterPro" id="IPR036390">
    <property type="entry name" value="WH_DNA-bd_sf"/>
</dbReference>
<keyword evidence="3" id="KW-1185">Reference proteome</keyword>
<dbReference type="Proteomes" id="UP000586042">
    <property type="component" value="Unassembled WGS sequence"/>
</dbReference>
<reference evidence="2 3" key="1">
    <citation type="submission" date="2020-06" db="EMBL/GenBank/DDBJ databases">
        <title>Nonomuraea sp. SMC257, a novel actinomycete isolated from soil.</title>
        <authorList>
            <person name="Chanama M."/>
        </authorList>
    </citation>
    <scope>NUCLEOTIDE SEQUENCE [LARGE SCALE GENOMIC DNA]</scope>
    <source>
        <strain evidence="2 3">SMC257</strain>
    </source>
</reference>
<feature type="domain" description="Transcription regulator PadR N-terminal" evidence="1">
    <location>
        <begin position="9"/>
        <end position="87"/>
    </location>
</feature>
<dbReference type="InterPro" id="IPR005149">
    <property type="entry name" value="Tscrpt_reg_PadR_N"/>
</dbReference>
<sequence length="184" mass="20793">MSTSTRILILGTLLDEPMNGYQVRRRLEVMGADSWANVAFGSIYHGLAKMADEGLLEIVTEPESTGGRTKGAKAVYRITEPGRLEFQRQLLTSWHEVKPIVDPFQVALSFMDRLSKEELLDGLHSRIQQLRMNITMIEHIFGAKQRYGAPQHVDENLRLTAAMYAAQLDWAEKAIPRVEADELP</sequence>
<dbReference type="SUPFAM" id="SSF46785">
    <property type="entry name" value="Winged helix' DNA-binding domain"/>
    <property type="match status" value="1"/>
</dbReference>
<dbReference type="PANTHER" id="PTHR43252:SF2">
    <property type="entry name" value="TRANSCRIPTION REGULATOR, PADR-LIKE FAMILY"/>
    <property type="match status" value="1"/>
</dbReference>
<gene>
    <name evidence="2" type="ORF">HTZ77_43120</name>
</gene>
<name>A0A7Y6IH33_9ACTN</name>
<organism evidence="2 3">
    <name type="scientific">Nonomuraea montanisoli</name>
    <dbReference type="NCBI Taxonomy" id="2741721"/>
    <lineage>
        <taxon>Bacteria</taxon>
        <taxon>Bacillati</taxon>
        <taxon>Actinomycetota</taxon>
        <taxon>Actinomycetes</taxon>
        <taxon>Streptosporangiales</taxon>
        <taxon>Streptosporangiaceae</taxon>
        <taxon>Nonomuraea</taxon>
    </lineage>
</organism>
<dbReference type="AlphaFoldDB" id="A0A7Y6IH33"/>
<comment type="caution">
    <text evidence="2">The sequence shown here is derived from an EMBL/GenBank/DDBJ whole genome shotgun (WGS) entry which is preliminary data.</text>
</comment>
<dbReference type="PANTHER" id="PTHR43252">
    <property type="entry name" value="TRANSCRIPTIONAL REGULATOR YQJI"/>
    <property type="match status" value="1"/>
</dbReference>
<dbReference type="InterPro" id="IPR036388">
    <property type="entry name" value="WH-like_DNA-bd_sf"/>
</dbReference>
<accession>A0A7Y6IH33</accession>
<evidence type="ECO:0000313" key="2">
    <source>
        <dbReference type="EMBL" id="NUW38144.1"/>
    </source>
</evidence>